<gene>
    <name evidence="1" type="ORF">ACFP90_24995</name>
</gene>
<protein>
    <submittedName>
        <fullName evidence="1">Uncharacterized protein</fullName>
    </submittedName>
</protein>
<keyword evidence="2" id="KW-1185">Reference proteome</keyword>
<proteinExistence type="predicted"/>
<evidence type="ECO:0000313" key="2">
    <source>
        <dbReference type="Proteomes" id="UP001596317"/>
    </source>
</evidence>
<sequence length="115" mass="12264">MKPPVTPRVHGIIDYVACAGLLVLPRVLGLSPAARARSQAFAAAYLALTAVTDFPPALRRTVPFPWHGRAELLSVPLVLLSARGEGPREGRYFAGAAAMVLTAFLSTDWAADPDR</sequence>
<dbReference type="RefSeq" id="WP_224611235.1">
    <property type="nucleotide sequence ID" value="NZ_JAIQXV010000017.1"/>
</dbReference>
<evidence type="ECO:0000313" key="1">
    <source>
        <dbReference type="EMBL" id="MFC6663298.1"/>
    </source>
</evidence>
<dbReference type="Proteomes" id="UP001596317">
    <property type="component" value="Unassembled WGS sequence"/>
</dbReference>
<comment type="caution">
    <text evidence="1">The sequence shown here is derived from an EMBL/GenBank/DDBJ whole genome shotgun (WGS) entry which is preliminary data.</text>
</comment>
<name>A0ABW1ZRT1_9DEIO</name>
<dbReference type="EMBL" id="JBHSWB010000003">
    <property type="protein sequence ID" value="MFC6663298.1"/>
    <property type="molecule type" value="Genomic_DNA"/>
</dbReference>
<organism evidence="1 2">
    <name type="scientific">Deinococcus multiflagellatus</name>
    <dbReference type="NCBI Taxonomy" id="1656887"/>
    <lineage>
        <taxon>Bacteria</taxon>
        <taxon>Thermotogati</taxon>
        <taxon>Deinococcota</taxon>
        <taxon>Deinococci</taxon>
        <taxon>Deinococcales</taxon>
        <taxon>Deinococcaceae</taxon>
        <taxon>Deinococcus</taxon>
    </lineage>
</organism>
<reference evidence="2" key="1">
    <citation type="journal article" date="2019" name="Int. J. Syst. Evol. Microbiol.">
        <title>The Global Catalogue of Microorganisms (GCM) 10K type strain sequencing project: providing services to taxonomists for standard genome sequencing and annotation.</title>
        <authorList>
            <consortium name="The Broad Institute Genomics Platform"/>
            <consortium name="The Broad Institute Genome Sequencing Center for Infectious Disease"/>
            <person name="Wu L."/>
            <person name="Ma J."/>
        </authorList>
    </citation>
    <scope>NUCLEOTIDE SEQUENCE [LARGE SCALE GENOMIC DNA]</scope>
    <source>
        <strain evidence="2">CCUG 63830</strain>
    </source>
</reference>
<accession>A0ABW1ZRT1</accession>